<sequence length="318" mass="35998">MKDIPYPYDRTLYSRLFLNCYQRESLVMLAERGHPVHQLLFRCLVSTDEILRQVIREQRPKYSFDSDLLDPDDLARIGIVKEEAEFDSYADARGLLLDVVAQEGYAILVGDVFYWPHCPEYRTRHLVHSIVLTGHDADTARWHVVDDNPASLLCSYTYPEDVIAAAFDNNELRRVRYYTTKDFDPAQAERGTREAFAALLDRYQDSHALQTGVADLLSCRWIAPERAIASLHDAFSLYQGSRIGLREYLRHTAGDAAVQELLDRIVRGSAEVMDQLLLAKVTGAVDARWTAEASLGLQRAEQELLPRLRAVAGAGGRA</sequence>
<dbReference type="AlphaFoldDB" id="A0AB39Q325"/>
<dbReference type="EMBL" id="CP163439">
    <property type="protein sequence ID" value="XDQ36651.1"/>
    <property type="molecule type" value="Genomic_DNA"/>
</dbReference>
<protein>
    <recommendedName>
        <fullName evidence="2">Butirosin biosynthesis protein H N-terminal domain-containing protein</fullName>
    </recommendedName>
</protein>
<accession>A0AB39Q325</accession>
<evidence type="ECO:0000313" key="1">
    <source>
        <dbReference type="EMBL" id="XDQ36651.1"/>
    </source>
</evidence>
<organism evidence="1">
    <name type="scientific">Streptomyces sp. R28</name>
    <dbReference type="NCBI Taxonomy" id="3238628"/>
    <lineage>
        <taxon>Bacteria</taxon>
        <taxon>Bacillati</taxon>
        <taxon>Actinomycetota</taxon>
        <taxon>Actinomycetes</taxon>
        <taxon>Kitasatosporales</taxon>
        <taxon>Streptomycetaceae</taxon>
        <taxon>Streptomyces</taxon>
    </lineage>
</organism>
<name>A0AB39Q325_9ACTN</name>
<gene>
    <name evidence="1" type="ORF">AB5J49_26785</name>
</gene>
<dbReference type="RefSeq" id="WP_369171289.1">
    <property type="nucleotide sequence ID" value="NZ_CP163439.1"/>
</dbReference>
<proteinExistence type="predicted"/>
<reference evidence="1" key="1">
    <citation type="submission" date="2024-07" db="EMBL/GenBank/DDBJ databases">
        <authorList>
            <person name="Yu S.T."/>
        </authorList>
    </citation>
    <scope>NUCLEOTIDE SEQUENCE</scope>
    <source>
        <strain evidence="1">R28</strain>
    </source>
</reference>
<evidence type="ECO:0008006" key="2">
    <source>
        <dbReference type="Google" id="ProtNLM"/>
    </source>
</evidence>